<dbReference type="InterPro" id="IPR036388">
    <property type="entry name" value="WH-like_DNA-bd_sf"/>
</dbReference>
<dbReference type="SUPFAM" id="SSF46785">
    <property type="entry name" value="Winged helix' DNA-binding domain"/>
    <property type="match status" value="1"/>
</dbReference>
<evidence type="ECO:0000313" key="5">
    <source>
        <dbReference type="EMBL" id="KRR05615.1"/>
    </source>
</evidence>
<evidence type="ECO:0000256" key="2">
    <source>
        <dbReference type="ARBA" id="ARBA00023125"/>
    </source>
</evidence>
<dbReference type="STRING" id="1518501.CQ10_13795"/>
<dbReference type="PANTHER" id="PTHR33204:SF39">
    <property type="entry name" value="TRANSCRIPTIONAL REGULATORY PROTEIN"/>
    <property type="match status" value="1"/>
</dbReference>
<dbReference type="Gene3D" id="1.10.10.10">
    <property type="entry name" value="Winged helix-like DNA-binding domain superfamily/Winged helix DNA-binding domain"/>
    <property type="match status" value="1"/>
</dbReference>
<accession>A0A0R3LI91</accession>
<dbReference type="OrthoDB" id="9800350at2"/>
<dbReference type="InterPro" id="IPR002577">
    <property type="entry name" value="HTH_HxlR"/>
</dbReference>
<evidence type="ECO:0000259" key="4">
    <source>
        <dbReference type="PROSITE" id="PS51118"/>
    </source>
</evidence>
<dbReference type="Pfam" id="PF01638">
    <property type="entry name" value="HxlR"/>
    <property type="match status" value="1"/>
</dbReference>
<keyword evidence="2" id="KW-0238">DNA-binding</keyword>
<feature type="domain" description="HTH hxlR-type" evidence="4">
    <location>
        <begin position="15"/>
        <end position="114"/>
    </location>
</feature>
<dbReference type="EMBL" id="LLXX01000118">
    <property type="protein sequence ID" value="KRR05615.1"/>
    <property type="molecule type" value="Genomic_DNA"/>
</dbReference>
<keyword evidence="6" id="KW-1185">Reference proteome</keyword>
<dbReference type="Proteomes" id="UP000051913">
    <property type="component" value="Unassembled WGS sequence"/>
</dbReference>
<reference evidence="5 6" key="1">
    <citation type="submission" date="2014-03" db="EMBL/GenBank/DDBJ databases">
        <title>Bradyrhizobium valentinum sp. nov., isolated from effective nodules of Lupinus mariae-josephae, a lupine endemic of basic-lime soils in Eastern Spain.</title>
        <authorList>
            <person name="Duran D."/>
            <person name="Rey L."/>
            <person name="Navarro A."/>
            <person name="Busquets A."/>
            <person name="Imperial J."/>
            <person name="Ruiz-Argueso T."/>
        </authorList>
    </citation>
    <scope>NUCLEOTIDE SEQUENCE [LARGE SCALE GENOMIC DNA]</scope>
    <source>
        <strain evidence="5 6">LmjM3</strain>
    </source>
</reference>
<sequence>MDDDQRIEADPHERCRALGAILDRIGDKWTVMAVGALSEGPMRFNALQRLIGAVSHRMLTLTLRGLERDGLVTRTIYPTIPPKVEYALTNLGQRLIPPLKTLSDWAVENQAELEMAQRAYDASAARSAPAS</sequence>
<protein>
    <submittedName>
        <fullName evidence="5">HxlR family transcriptional regulator</fullName>
    </submittedName>
</protein>
<evidence type="ECO:0000256" key="1">
    <source>
        <dbReference type="ARBA" id="ARBA00023015"/>
    </source>
</evidence>
<dbReference type="InterPro" id="IPR036390">
    <property type="entry name" value="WH_DNA-bd_sf"/>
</dbReference>
<dbReference type="AlphaFoldDB" id="A0A0R3LI91"/>
<dbReference type="GO" id="GO:0003677">
    <property type="term" value="F:DNA binding"/>
    <property type="evidence" value="ECO:0007669"/>
    <property type="project" value="UniProtKB-KW"/>
</dbReference>
<evidence type="ECO:0000313" key="6">
    <source>
        <dbReference type="Proteomes" id="UP000051913"/>
    </source>
</evidence>
<gene>
    <name evidence="5" type="ORF">CP49_03630</name>
</gene>
<keyword evidence="3" id="KW-0804">Transcription</keyword>
<proteinExistence type="predicted"/>
<name>A0A0R3LI91_9BRAD</name>
<dbReference type="PROSITE" id="PS51118">
    <property type="entry name" value="HTH_HXLR"/>
    <property type="match status" value="1"/>
</dbReference>
<organism evidence="5 6">
    <name type="scientific">Bradyrhizobium valentinum</name>
    <dbReference type="NCBI Taxonomy" id="1518501"/>
    <lineage>
        <taxon>Bacteria</taxon>
        <taxon>Pseudomonadati</taxon>
        <taxon>Pseudomonadota</taxon>
        <taxon>Alphaproteobacteria</taxon>
        <taxon>Hyphomicrobiales</taxon>
        <taxon>Nitrobacteraceae</taxon>
        <taxon>Bradyrhizobium</taxon>
    </lineage>
</organism>
<dbReference type="PANTHER" id="PTHR33204">
    <property type="entry name" value="TRANSCRIPTIONAL REGULATOR, MARR FAMILY"/>
    <property type="match status" value="1"/>
</dbReference>
<comment type="caution">
    <text evidence="5">The sequence shown here is derived from an EMBL/GenBank/DDBJ whole genome shotgun (WGS) entry which is preliminary data.</text>
</comment>
<keyword evidence="1" id="KW-0805">Transcription regulation</keyword>
<evidence type="ECO:0000256" key="3">
    <source>
        <dbReference type="ARBA" id="ARBA00023163"/>
    </source>
</evidence>
<dbReference type="RefSeq" id="WP_057851569.1">
    <property type="nucleotide sequence ID" value="NZ_LLXX01000118.1"/>
</dbReference>